<dbReference type="RefSeq" id="WP_233490959.1">
    <property type="nucleotide sequence ID" value="NZ_CP014206.1"/>
</dbReference>
<dbReference type="AlphaFoldDB" id="A0AA94PKD6"/>
<accession>A0AA94PKD6</accession>
<gene>
    <name evidence="2" type="ORF">EDC59_11727</name>
</gene>
<sequence length="333" mass="37745">MELKLYPPRSPVAQREAWIRAAVTTGQGDPFCCAPEWQMSYHEAFNPGRRLLIEASGGNVLAFAEHAPSPDEIFLTPIEAHWCFGCPLLGHDAVPLFEELLPEIERRYAPRFPRIVISGVRPDGPLPARLIRAFADRFDFYLLASSEQCGASLEGGLDGFLSRRSANHRKKLRKQRKRTQEQGVTFERHAPVAESEAAEVYARMLDVESRSWKGIGRCGMAETPALEFYDAMMRRLALLNGSRIIFARRDGRDIGFIFGGLAGAVYRGQQFSYDDEWKEFSIGNLMQVEQVGWLCEEGAARYDMGPLSGPKMGYKSHWTENRVRIETWALIRR</sequence>
<dbReference type="EMBL" id="SOBK01000017">
    <property type="protein sequence ID" value="TDT82048.1"/>
    <property type="molecule type" value="Genomic_DNA"/>
</dbReference>
<organism evidence="2 3">
    <name type="scientific">Pseudodesulfovibrio indicus</name>
    <dbReference type="NCBI Taxonomy" id="1716143"/>
    <lineage>
        <taxon>Bacteria</taxon>
        <taxon>Pseudomonadati</taxon>
        <taxon>Thermodesulfobacteriota</taxon>
        <taxon>Desulfovibrionia</taxon>
        <taxon>Desulfovibrionales</taxon>
        <taxon>Desulfovibrionaceae</taxon>
    </lineage>
</organism>
<proteinExistence type="predicted"/>
<comment type="caution">
    <text evidence="2">The sequence shown here is derived from an EMBL/GenBank/DDBJ whole genome shotgun (WGS) entry which is preliminary data.</text>
</comment>
<evidence type="ECO:0000313" key="3">
    <source>
        <dbReference type="Proteomes" id="UP000295506"/>
    </source>
</evidence>
<protein>
    <submittedName>
        <fullName evidence="2">CelD/BcsL family acetyltransferase involved in cellulose biosynthesis</fullName>
    </submittedName>
</protein>
<dbReference type="Gene3D" id="3.40.630.30">
    <property type="match status" value="1"/>
</dbReference>
<name>A0AA94PKD6_9BACT</name>
<dbReference type="InterPro" id="IPR016181">
    <property type="entry name" value="Acyl_CoA_acyltransferase"/>
</dbReference>
<evidence type="ECO:0000259" key="1">
    <source>
        <dbReference type="Pfam" id="PF13480"/>
    </source>
</evidence>
<dbReference type="Proteomes" id="UP000295506">
    <property type="component" value="Unassembled WGS sequence"/>
</dbReference>
<reference evidence="2 3" key="1">
    <citation type="submission" date="2019-03" db="EMBL/GenBank/DDBJ databases">
        <title>Genomic Encyclopedia of Type Strains, Phase IV (KMG-IV): sequencing the most valuable type-strain genomes for metagenomic binning, comparative biology and taxonomic classification.</title>
        <authorList>
            <person name="Goeker M."/>
        </authorList>
    </citation>
    <scope>NUCLEOTIDE SEQUENCE [LARGE SCALE GENOMIC DNA]</scope>
    <source>
        <strain evidence="2 3">DSM 101483</strain>
    </source>
</reference>
<evidence type="ECO:0000313" key="2">
    <source>
        <dbReference type="EMBL" id="TDT82048.1"/>
    </source>
</evidence>
<dbReference type="SUPFAM" id="SSF55729">
    <property type="entry name" value="Acyl-CoA N-acyltransferases (Nat)"/>
    <property type="match status" value="1"/>
</dbReference>
<dbReference type="InterPro" id="IPR038740">
    <property type="entry name" value="BioF2-like_GNAT_dom"/>
</dbReference>
<feature type="domain" description="BioF2-like acetyltransferase" evidence="1">
    <location>
        <begin position="167"/>
        <end position="315"/>
    </location>
</feature>
<dbReference type="Pfam" id="PF13480">
    <property type="entry name" value="Acetyltransf_6"/>
    <property type="match status" value="1"/>
</dbReference>